<sequence length="128" mass="14278">MEGAARIFAGRMIEEEAGEVPVAFVVRSNGSSITEDEIKQFVSKQAIPSSILELLKVEGLTRHNIASHLQGYSMDFNPKSINDELEILENLNTIASSSRNTDSVEFSKKKAKYNSSDVWNHFEKIGMK</sequence>
<organism evidence="6 7">
    <name type="scientific">Forsythia ovata</name>
    <dbReference type="NCBI Taxonomy" id="205694"/>
    <lineage>
        <taxon>Eukaryota</taxon>
        <taxon>Viridiplantae</taxon>
        <taxon>Streptophyta</taxon>
        <taxon>Embryophyta</taxon>
        <taxon>Tracheophyta</taxon>
        <taxon>Spermatophyta</taxon>
        <taxon>Magnoliopsida</taxon>
        <taxon>eudicotyledons</taxon>
        <taxon>Gunneridae</taxon>
        <taxon>Pentapetalae</taxon>
        <taxon>asterids</taxon>
        <taxon>lamiids</taxon>
        <taxon>Lamiales</taxon>
        <taxon>Oleaceae</taxon>
        <taxon>Forsythieae</taxon>
        <taxon>Forsythia</taxon>
    </lineage>
</organism>
<dbReference type="GO" id="GO:0003677">
    <property type="term" value="F:DNA binding"/>
    <property type="evidence" value="ECO:0007669"/>
    <property type="project" value="UniProtKB-KW"/>
</dbReference>
<dbReference type="InterPro" id="IPR044825">
    <property type="entry name" value="GLK1/2-like"/>
</dbReference>
<keyword evidence="7" id="KW-1185">Reference proteome</keyword>
<dbReference type="GO" id="GO:0005634">
    <property type="term" value="C:nucleus"/>
    <property type="evidence" value="ECO:0007669"/>
    <property type="project" value="UniProtKB-SubCell"/>
</dbReference>
<dbReference type="PANTHER" id="PTHR31312:SF4">
    <property type="entry name" value="TWO-COMPONENT RESPONSE REGULATOR-LIKE APRR2"/>
    <property type="match status" value="1"/>
</dbReference>
<keyword evidence="2" id="KW-0805">Transcription regulation</keyword>
<evidence type="ECO:0000313" key="7">
    <source>
        <dbReference type="Proteomes" id="UP001604277"/>
    </source>
</evidence>
<keyword evidence="6" id="KW-0436">Ligase</keyword>
<keyword evidence="4" id="KW-0804">Transcription</keyword>
<comment type="subcellular location">
    <subcellularLocation>
        <location evidence="1">Nucleus</location>
    </subcellularLocation>
</comment>
<dbReference type="EMBL" id="JBFOLJ010000001">
    <property type="protein sequence ID" value="KAL2556504.1"/>
    <property type="molecule type" value="Genomic_DNA"/>
</dbReference>
<proteinExistence type="predicted"/>
<evidence type="ECO:0000256" key="4">
    <source>
        <dbReference type="ARBA" id="ARBA00023163"/>
    </source>
</evidence>
<dbReference type="PANTHER" id="PTHR31312">
    <property type="entry name" value="TRANSCRIPTION ACTIVATOR GLK1"/>
    <property type="match status" value="1"/>
</dbReference>
<accession>A0ABD1X3N6</accession>
<reference evidence="7" key="1">
    <citation type="submission" date="2024-07" db="EMBL/GenBank/DDBJ databases">
        <title>Two chromosome-level genome assemblies of Korean endemic species Abeliophyllum distichum and Forsythia ovata (Oleaceae).</title>
        <authorList>
            <person name="Jang H."/>
        </authorList>
    </citation>
    <scope>NUCLEOTIDE SEQUENCE [LARGE SCALE GENOMIC DNA]</scope>
</reference>
<dbReference type="GO" id="GO:0016874">
    <property type="term" value="F:ligase activity"/>
    <property type="evidence" value="ECO:0007669"/>
    <property type="project" value="UniProtKB-KW"/>
</dbReference>
<evidence type="ECO:0000313" key="6">
    <source>
        <dbReference type="EMBL" id="KAL2556504.1"/>
    </source>
</evidence>
<dbReference type="NCBIfam" id="TIGR01557">
    <property type="entry name" value="myb_SHAQKYF"/>
    <property type="match status" value="1"/>
</dbReference>
<keyword evidence="3" id="KW-0238">DNA-binding</keyword>
<evidence type="ECO:0000256" key="5">
    <source>
        <dbReference type="ARBA" id="ARBA00023242"/>
    </source>
</evidence>
<name>A0ABD1X3N6_9LAMI</name>
<evidence type="ECO:0000256" key="1">
    <source>
        <dbReference type="ARBA" id="ARBA00004123"/>
    </source>
</evidence>
<evidence type="ECO:0000256" key="3">
    <source>
        <dbReference type="ARBA" id="ARBA00023125"/>
    </source>
</evidence>
<dbReference type="Proteomes" id="UP001604277">
    <property type="component" value="Unassembled WGS sequence"/>
</dbReference>
<comment type="caution">
    <text evidence="6">The sequence shown here is derived from an EMBL/GenBank/DDBJ whole genome shotgun (WGS) entry which is preliminary data.</text>
</comment>
<protein>
    <submittedName>
        <fullName evidence="6">4-coumarate--CoA ligase</fullName>
    </submittedName>
</protein>
<gene>
    <name evidence="6" type="ORF">Fot_01243</name>
</gene>
<evidence type="ECO:0000256" key="2">
    <source>
        <dbReference type="ARBA" id="ARBA00023015"/>
    </source>
</evidence>
<dbReference type="AlphaFoldDB" id="A0ABD1X3N6"/>
<dbReference type="InterPro" id="IPR006447">
    <property type="entry name" value="Myb_dom_plants"/>
</dbReference>
<dbReference type="Gene3D" id="1.10.10.60">
    <property type="entry name" value="Homeodomain-like"/>
    <property type="match status" value="1"/>
</dbReference>
<keyword evidence="5" id="KW-0539">Nucleus</keyword>